<dbReference type="PROSITE" id="PS51194">
    <property type="entry name" value="HELICASE_CTER"/>
    <property type="match status" value="1"/>
</dbReference>
<feature type="domain" description="Helicase ATP-binding" evidence="16">
    <location>
        <begin position="275"/>
        <end position="448"/>
    </location>
</feature>
<dbReference type="Pfam" id="PF17191">
    <property type="entry name" value="RecG_wedge"/>
    <property type="match status" value="1"/>
</dbReference>
<dbReference type="NCBIfam" id="NF008165">
    <property type="entry name" value="PRK10917.1-3"/>
    <property type="match status" value="1"/>
</dbReference>
<name>A0A2H0W0R8_9BACT</name>
<keyword evidence="10 15" id="KW-0234">DNA repair</keyword>
<dbReference type="GO" id="GO:0043138">
    <property type="term" value="F:3'-5' DNA helicase activity"/>
    <property type="evidence" value="ECO:0007669"/>
    <property type="project" value="UniProtKB-EC"/>
</dbReference>
<evidence type="ECO:0000256" key="2">
    <source>
        <dbReference type="ARBA" id="ARBA00017846"/>
    </source>
</evidence>
<dbReference type="NCBIfam" id="TIGR00643">
    <property type="entry name" value="recG"/>
    <property type="match status" value="1"/>
</dbReference>
<dbReference type="PANTHER" id="PTHR47964">
    <property type="entry name" value="ATP-DEPENDENT DNA HELICASE HOMOLOG RECG, CHLOROPLASTIC"/>
    <property type="match status" value="1"/>
</dbReference>
<protein>
    <recommendedName>
        <fullName evidence="2 15">ATP-dependent DNA helicase RecG</fullName>
        <ecNumber evidence="13 15">5.6.2.4</ecNumber>
    </recommendedName>
</protein>
<dbReference type="CDD" id="cd04488">
    <property type="entry name" value="RecG_wedge_OBF"/>
    <property type="match status" value="1"/>
</dbReference>
<dbReference type="InterPro" id="IPR011545">
    <property type="entry name" value="DEAD/DEAH_box_helicase_dom"/>
</dbReference>
<comment type="similarity">
    <text evidence="1 15">Belongs to the helicase family. RecG subfamily.</text>
</comment>
<dbReference type="GO" id="GO:0003677">
    <property type="term" value="F:DNA binding"/>
    <property type="evidence" value="ECO:0007669"/>
    <property type="project" value="UniProtKB-KW"/>
</dbReference>
<dbReference type="Gene3D" id="3.40.50.300">
    <property type="entry name" value="P-loop containing nucleotide triphosphate hydrolases"/>
    <property type="match status" value="2"/>
</dbReference>
<reference evidence="19" key="1">
    <citation type="submission" date="2017-09" db="EMBL/GenBank/DDBJ databases">
        <title>Depth-based differentiation of microbial function through sediment-hosted aquifers and enrichment of novel symbionts in the deep terrestrial subsurface.</title>
        <authorList>
            <person name="Probst A.J."/>
            <person name="Ladd B."/>
            <person name="Jarett J.K."/>
            <person name="Geller-Mcgrath D.E."/>
            <person name="Sieber C.M.K."/>
            <person name="Emerson J.B."/>
            <person name="Anantharaman K."/>
            <person name="Thomas B.C."/>
            <person name="Malmstrom R."/>
            <person name="Stieglmeier M."/>
            <person name="Klingl A."/>
            <person name="Woyke T."/>
            <person name="Ryan C.M."/>
            <person name="Banfield J.F."/>
        </authorList>
    </citation>
    <scope>NUCLEOTIDE SEQUENCE [LARGE SCALE GENOMIC DNA]</scope>
</reference>
<evidence type="ECO:0000256" key="14">
    <source>
        <dbReference type="ARBA" id="ARBA00048988"/>
    </source>
</evidence>
<evidence type="ECO:0000256" key="4">
    <source>
        <dbReference type="ARBA" id="ARBA00022763"/>
    </source>
</evidence>
<dbReference type="InterPro" id="IPR045562">
    <property type="entry name" value="RecG_dom3_C"/>
</dbReference>
<comment type="caution">
    <text evidence="18">The sequence shown here is derived from an EMBL/GenBank/DDBJ whole genome shotgun (WGS) entry which is preliminary data.</text>
</comment>
<keyword evidence="4 15" id="KW-0227">DNA damage</keyword>
<dbReference type="InterPro" id="IPR027417">
    <property type="entry name" value="P-loop_NTPase"/>
</dbReference>
<evidence type="ECO:0000256" key="11">
    <source>
        <dbReference type="ARBA" id="ARBA00023235"/>
    </source>
</evidence>
<dbReference type="InterPro" id="IPR014001">
    <property type="entry name" value="Helicase_ATP-bd"/>
</dbReference>
<dbReference type="SMART" id="SM00490">
    <property type="entry name" value="HELICc"/>
    <property type="match status" value="1"/>
</dbReference>
<dbReference type="CDD" id="cd18811">
    <property type="entry name" value="SF2_C_RecG"/>
    <property type="match status" value="1"/>
</dbReference>
<comment type="catalytic activity">
    <reaction evidence="12 15">
        <text>Couples ATP hydrolysis with the unwinding of duplex DNA by translocating in the 3'-5' direction.</text>
        <dbReference type="EC" id="5.6.2.4"/>
    </reaction>
</comment>
<keyword evidence="11" id="KW-0413">Isomerase</keyword>
<dbReference type="Pfam" id="PF00270">
    <property type="entry name" value="DEAD"/>
    <property type="match status" value="1"/>
</dbReference>
<dbReference type="EMBL" id="PEZZ01000029">
    <property type="protein sequence ID" value="PIS04952.1"/>
    <property type="molecule type" value="Genomic_DNA"/>
</dbReference>
<evidence type="ECO:0000256" key="7">
    <source>
        <dbReference type="ARBA" id="ARBA00022840"/>
    </source>
</evidence>
<dbReference type="PROSITE" id="PS51192">
    <property type="entry name" value="HELICASE_ATP_BIND_1"/>
    <property type="match status" value="1"/>
</dbReference>
<evidence type="ECO:0000256" key="9">
    <source>
        <dbReference type="ARBA" id="ARBA00023172"/>
    </source>
</evidence>
<dbReference type="PANTHER" id="PTHR47964:SF1">
    <property type="entry name" value="ATP-DEPENDENT DNA HELICASE HOMOLOG RECG, CHLOROPLASTIC"/>
    <property type="match status" value="1"/>
</dbReference>
<dbReference type="GO" id="GO:0005524">
    <property type="term" value="F:ATP binding"/>
    <property type="evidence" value="ECO:0007669"/>
    <property type="project" value="UniProtKB-KW"/>
</dbReference>
<dbReference type="AlphaFoldDB" id="A0A2H0W0R8"/>
<dbReference type="Pfam" id="PF00271">
    <property type="entry name" value="Helicase_C"/>
    <property type="match status" value="1"/>
</dbReference>
<evidence type="ECO:0000256" key="1">
    <source>
        <dbReference type="ARBA" id="ARBA00007504"/>
    </source>
</evidence>
<dbReference type="NCBIfam" id="NF008168">
    <property type="entry name" value="PRK10917.2-2"/>
    <property type="match status" value="1"/>
</dbReference>
<evidence type="ECO:0000256" key="10">
    <source>
        <dbReference type="ARBA" id="ARBA00023204"/>
    </source>
</evidence>
<dbReference type="GO" id="GO:0006281">
    <property type="term" value="P:DNA repair"/>
    <property type="evidence" value="ECO:0007669"/>
    <property type="project" value="UniProtKB-UniRule"/>
</dbReference>
<keyword evidence="3 15" id="KW-0547">Nucleotide-binding</keyword>
<evidence type="ECO:0000313" key="19">
    <source>
        <dbReference type="Proteomes" id="UP000230935"/>
    </source>
</evidence>
<keyword evidence="6 15" id="KW-0347">Helicase</keyword>
<evidence type="ECO:0000256" key="13">
    <source>
        <dbReference type="ARBA" id="ARBA00034808"/>
    </source>
</evidence>
<evidence type="ECO:0000256" key="3">
    <source>
        <dbReference type="ARBA" id="ARBA00022741"/>
    </source>
</evidence>
<comment type="catalytic activity">
    <reaction evidence="14 15">
        <text>ATP + H2O = ADP + phosphate + H(+)</text>
        <dbReference type="Rhea" id="RHEA:13065"/>
        <dbReference type="ChEBI" id="CHEBI:15377"/>
        <dbReference type="ChEBI" id="CHEBI:15378"/>
        <dbReference type="ChEBI" id="CHEBI:30616"/>
        <dbReference type="ChEBI" id="CHEBI:43474"/>
        <dbReference type="ChEBI" id="CHEBI:456216"/>
        <dbReference type="EC" id="5.6.2.4"/>
    </reaction>
</comment>
<dbReference type="SUPFAM" id="SSF50249">
    <property type="entry name" value="Nucleic acid-binding proteins"/>
    <property type="match status" value="1"/>
</dbReference>
<dbReference type="Gene3D" id="2.40.50.140">
    <property type="entry name" value="Nucleic acid-binding proteins"/>
    <property type="match status" value="1"/>
</dbReference>
<accession>A0A2H0W0R8</accession>
<dbReference type="Proteomes" id="UP000230935">
    <property type="component" value="Unassembled WGS sequence"/>
</dbReference>
<gene>
    <name evidence="18" type="ORF">COT81_03705</name>
</gene>
<dbReference type="InterPro" id="IPR004609">
    <property type="entry name" value="ATP-dep_DNA_helicase_RecG"/>
</dbReference>
<feature type="domain" description="Helicase C-terminal" evidence="17">
    <location>
        <begin position="471"/>
        <end position="627"/>
    </location>
</feature>
<dbReference type="GO" id="GO:0006310">
    <property type="term" value="P:DNA recombination"/>
    <property type="evidence" value="ECO:0007669"/>
    <property type="project" value="UniProtKB-UniRule"/>
</dbReference>
<organism evidence="18 19">
    <name type="scientific">Candidatus Buchananbacteria bacterium CG10_big_fil_rev_8_21_14_0_10_42_9</name>
    <dbReference type="NCBI Taxonomy" id="1974526"/>
    <lineage>
        <taxon>Bacteria</taxon>
        <taxon>Candidatus Buchananiibacteriota</taxon>
    </lineage>
</organism>
<dbReference type="InterPro" id="IPR001650">
    <property type="entry name" value="Helicase_C-like"/>
</dbReference>
<evidence type="ECO:0000313" key="18">
    <source>
        <dbReference type="EMBL" id="PIS04952.1"/>
    </source>
</evidence>
<evidence type="ECO:0000256" key="15">
    <source>
        <dbReference type="RuleBase" id="RU363016"/>
    </source>
</evidence>
<proteinExistence type="inferred from homology"/>
<evidence type="ECO:0000256" key="6">
    <source>
        <dbReference type="ARBA" id="ARBA00022806"/>
    </source>
</evidence>
<comment type="function">
    <text evidence="15">Plays a critical role in recombination and DNA repair. Helps process Holliday junction intermediates to mature products by catalyzing branch migration. Has replication fork regression activity, unwinds stalled or blocked replication forks to make a HJ that can be resolved. Has a DNA unwinding activity characteristic of a DNA helicase with 3'-5' polarity.</text>
</comment>
<keyword evidence="9 15" id="KW-0233">DNA recombination</keyword>
<dbReference type="GO" id="GO:0016887">
    <property type="term" value="F:ATP hydrolysis activity"/>
    <property type="evidence" value="ECO:0007669"/>
    <property type="project" value="RHEA"/>
</dbReference>
<dbReference type="SMART" id="SM00487">
    <property type="entry name" value="DEXDc"/>
    <property type="match status" value="1"/>
</dbReference>
<dbReference type="InterPro" id="IPR047112">
    <property type="entry name" value="RecG/Mfd"/>
</dbReference>
<dbReference type="Pfam" id="PF19833">
    <property type="entry name" value="RecG_dom3_C"/>
    <property type="match status" value="1"/>
</dbReference>
<dbReference type="SUPFAM" id="SSF52540">
    <property type="entry name" value="P-loop containing nucleoside triphosphate hydrolases"/>
    <property type="match status" value="2"/>
</dbReference>
<evidence type="ECO:0000259" key="17">
    <source>
        <dbReference type="PROSITE" id="PS51194"/>
    </source>
</evidence>
<sequence>MAVDFNTSVEKLTSVGQVTARRLKHLGISTAEDLLYYFPFRYDDYSKVFLVKNLTPGEQATVKIKIELLDSRRSFRKKTFITESLVSDESGSIKVIWFNQKYISKVLHIGDEVYLSGKVALDKAGVYLANPTYENVKKEITTHTARLVPIYPVTSNLTQKQIRFLVSYVLPLAEKVDEWLPPAIISDQKFMRLDEAIAAIHFPKNLTDQKQALKRLKFNELFLLQLQVLQTKNQMQAASRTPIEFKENRIKEFVGSLPFDLTDDQRKVSWQIIQDMSLPKPMNRLLQGDVGAGKTVVAAMVAFNCVLNGYQVVLMAPTEVLAKQHFLTLQKIFGTKLRIGLLSRSQKAYASEITGAIQVTKAKLLSLIKKGEVDLVIGTHALIQDDVFLPKIGLVVIDEQHRFGVAQRKILKEKSQDNELPHFLSMTATPIPRSLYLTLYGDLDISVIKQMPKDRKPIVTKLVTEENRGKAYEFILKNIKAGRQAFVICPLIDPSDKLGVKAVTEEYEKLNQEVFPTLKIGLLHGKLPAKEKDKVMQEFSDGKLAIIVSTSVVEVGVDVPNATVMMIEGAERFGLAQLHQFRGRVGRSHHQSFCFLFTDQKSPKVIERLKVMTNSNDGFVIAEKDLEFRGAGQVYGIRQSGYFEQLNLASFYDVELIELAKKHADRVLSNDPNLKNHSKLAQKLQSLTSAIHFE</sequence>
<dbReference type="EC" id="5.6.2.4" evidence="13 15"/>
<dbReference type="InterPro" id="IPR012340">
    <property type="entry name" value="NA-bd_OB-fold"/>
</dbReference>
<dbReference type="InterPro" id="IPR033454">
    <property type="entry name" value="RecG_wedge"/>
</dbReference>
<keyword evidence="5 15" id="KW-0378">Hydrolase</keyword>
<evidence type="ECO:0000256" key="8">
    <source>
        <dbReference type="ARBA" id="ARBA00023125"/>
    </source>
</evidence>
<keyword evidence="7 15" id="KW-0067">ATP-binding</keyword>
<evidence type="ECO:0000256" key="12">
    <source>
        <dbReference type="ARBA" id="ARBA00034617"/>
    </source>
</evidence>
<keyword evidence="8" id="KW-0238">DNA-binding</keyword>
<evidence type="ECO:0000256" key="5">
    <source>
        <dbReference type="ARBA" id="ARBA00022801"/>
    </source>
</evidence>
<evidence type="ECO:0000259" key="16">
    <source>
        <dbReference type="PROSITE" id="PS51192"/>
    </source>
</evidence>